<sequence length="58" mass="6242">CRTPIPGQCNTVRPQFQQTVQPSQESLAQEQFSGRPCSVPISGQSSTGSTETVNNIHP</sequence>
<evidence type="ECO:0000313" key="3">
    <source>
        <dbReference type="Proteomes" id="UP001519460"/>
    </source>
</evidence>
<dbReference type="Proteomes" id="UP001519460">
    <property type="component" value="Unassembled WGS sequence"/>
</dbReference>
<proteinExistence type="predicted"/>
<organism evidence="2 3">
    <name type="scientific">Batillaria attramentaria</name>
    <dbReference type="NCBI Taxonomy" id="370345"/>
    <lineage>
        <taxon>Eukaryota</taxon>
        <taxon>Metazoa</taxon>
        <taxon>Spiralia</taxon>
        <taxon>Lophotrochozoa</taxon>
        <taxon>Mollusca</taxon>
        <taxon>Gastropoda</taxon>
        <taxon>Caenogastropoda</taxon>
        <taxon>Sorbeoconcha</taxon>
        <taxon>Cerithioidea</taxon>
        <taxon>Batillariidae</taxon>
        <taxon>Batillaria</taxon>
    </lineage>
</organism>
<feature type="compositionally biased region" description="Polar residues" evidence="1">
    <location>
        <begin position="21"/>
        <end position="32"/>
    </location>
</feature>
<dbReference type="AlphaFoldDB" id="A0ABD0JII2"/>
<feature type="compositionally biased region" description="Polar residues" evidence="1">
    <location>
        <begin position="41"/>
        <end position="58"/>
    </location>
</feature>
<accession>A0ABD0JII2</accession>
<dbReference type="EMBL" id="JACVVK020000434">
    <property type="protein sequence ID" value="KAK7474528.1"/>
    <property type="molecule type" value="Genomic_DNA"/>
</dbReference>
<evidence type="ECO:0000313" key="2">
    <source>
        <dbReference type="EMBL" id="KAK7474528.1"/>
    </source>
</evidence>
<name>A0ABD0JII2_9CAEN</name>
<protein>
    <submittedName>
        <fullName evidence="2">Uncharacterized protein</fullName>
    </submittedName>
</protein>
<evidence type="ECO:0000256" key="1">
    <source>
        <dbReference type="SAM" id="MobiDB-lite"/>
    </source>
</evidence>
<keyword evidence="3" id="KW-1185">Reference proteome</keyword>
<comment type="caution">
    <text evidence="2">The sequence shown here is derived from an EMBL/GenBank/DDBJ whole genome shotgun (WGS) entry which is preliminary data.</text>
</comment>
<gene>
    <name evidence="2" type="ORF">BaRGS_00034222</name>
</gene>
<feature type="region of interest" description="Disordered" evidence="1">
    <location>
        <begin position="21"/>
        <end position="58"/>
    </location>
</feature>
<reference evidence="2 3" key="1">
    <citation type="journal article" date="2023" name="Sci. Data">
        <title>Genome assembly of the Korean intertidal mud-creeper Batillaria attramentaria.</title>
        <authorList>
            <person name="Patra A.K."/>
            <person name="Ho P.T."/>
            <person name="Jun S."/>
            <person name="Lee S.J."/>
            <person name="Kim Y."/>
            <person name="Won Y.J."/>
        </authorList>
    </citation>
    <scope>NUCLEOTIDE SEQUENCE [LARGE SCALE GENOMIC DNA]</scope>
    <source>
        <strain evidence="2">Wonlab-2016</strain>
    </source>
</reference>
<feature type="non-terminal residue" evidence="2">
    <location>
        <position position="1"/>
    </location>
</feature>